<organism evidence="1 2">
    <name type="scientific">Pseudomonas frederiksbergensis</name>
    <dbReference type="NCBI Taxonomy" id="104087"/>
    <lineage>
        <taxon>Bacteria</taxon>
        <taxon>Pseudomonadati</taxon>
        <taxon>Pseudomonadota</taxon>
        <taxon>Gammaproteobacteria</taxon>
        <taxon>Pseudomonadales</taxon>
        <taxon>Pseudomonadaceae</taxon>
        <taxon>Pseudomonas</taxon>
    </lineage>
</organism>
<dbReference type="Proteomes" id="UP000030949">
    <property type="component" value="Unassembled WGS sequence"/>
</dbReference>
<dbReference type="AlphaFoldDB" id="A0A0B1YW61"/>
<proteinExistence type="predicted"/>
<name>A0A0B1YW61_9PSED</name>
<sequence length="184" mass="20767">MAHPRQLIRKQAVAVLLGATNAGSSVYASRVRPLISNGWQSELPAIIVYTMDEVGEIFIQAPREYRRRVELVVEIHAEGNDALDDTLDTLARQVERLLLMDDTLGDTVNDLRYVRSRMVLLDQSEQLTGACRLIFEAEYFDRHPDDLFNESLPDLNSVATEYSLNNAQPDPADRAKTIIEDLNP</sequence>
<dbReference type="Gene3D" id="3.30.70.1700">
    <property type="entry name" value="Phage minor tail protein U"/>
    <property type="match status" value="1"/>
</dbReference>
<evidence type="ECO:0000313" key="2">
    <source>
        <dbReference type="Proteomes" id="UP000030949"/>
    </source>
</evidence>
<comment type="caution">
    <text evidence="1">The sequence shown here is derived from an EMBL/GenBank/DDBJ whole genome shotgun (WGS) entry which is preliminary data.</text>
</comment>
<protein>
    <submittedName>
        <fullName evidence="1">Uncharacterized protein</fullName>
    </submittedName>
</protein>
<dbReference type="EMBL" id="JQGJ01000041">
    <property type="protein sequence ID" value="KHK61241.1"/>
    <property type="molecule type" value="Genomic_DNA"/>
</dbReference>
<dbReference type="RefSeq" id="WP_039594647.1">
    <property type="nucleotide sequence ID" value="NZ_JQGJ02000038.1"/>
</dbReference>
<dbReference type="InterPro" id="IPR038512">
    <property type="entry name" value="GpU-like_sf"/>
</dbReference>
<reference evidence="2" key="1">
    <citation type="submission" date="2015-03" db="EMBL/GenBank/DDBJ databases">
        <title>Pseudomonas frederiksbergensis hydrocarbon degrader.</title>
        <authorList>
            <person name="Brown L.M."/>
            <person name="Ruiz O.N."/>
            <person name="Mueller S."/>
            <person name="Gunasekera T.S."/>
        </authorList>
    </citation>
    <scope>NUCLEOTIDE SEQUENCE [LARGE SCALE GENOMIC DNA]</scope>
    <source>
        <strain evidence="2">SI8</strain>
    </source>
</reference>
<evidence type="ECO:0000313" key="1">
    <source>
        <dbReference type="EMBL" id="KHK61241.1"/>
    </source>
</evidence>
<dbReference type="OrthoDB" id="6988236at2"/>
<accession>A0A0B1YW61</accession>
<gene>
    <name evidence="1" type="ORF">JZ00_29695</name>
</gene>